<sequence>MSTTAPPPGLVDLVRAPSTHYRWVDDPLVPRVAALSPEEMDALHGQLGELMAEDAPGTRERDRLRTVRLLITVLRHVRQAVAGRPEQRDEAANAALTLLERFPSARALDAGAVSRGVTRIVVDHDTALAAHLFAEVLHRLKDMPSTTDDALYLHLLRDNLLIEGVGGSWLDEDLLMDWLGGCFSLALPFAALPVLRRAGAASRPELVALLRRHRLDAHGTRDVTVLPEEGRWPLLNVGEAWSEAATSDIDALPEPERDALRALVAHALTATTAKPSAAWKRTARDLLSKPGAERFPALFVAWGSRVGRARTLPLRPSIWYSHDVSALLDPHNVTALRGLCWLATLCPPAEGLERVLGGMVETALRKAPGVGPRSPRLANSATYALSELDGAAALGQLARLSSRVTYKGTLKEIDKGLARRAEALGISRDEIEELGVPTFGMTEVGTLEERFDGGATARLLIGTNSATLSWTSATGRPVRSVPAQVRADHPEDVARLRGAVKDVTKMLTAQRDRLDRLMLSRRTWRYEGWRDRYLDHPLVGVLARRLVWWVGGTPACWFDGRLVDVDGAEVTADPAAEVRLWHPVEDGVERVLAWRRWLEDRRVTQPFKQAHREVYPLTDAERATGVYSNRFAAHILRQHQFHSLATVRGWRNQLRLMVDDSCEAPCRELPEWGLRAEFWVEGVGEDYGTDTTESGTFLHLATDQVRFYPLDAPRNSQHACGGPYSQWVGPDQEPTPPVPLAEVPPLVLSEVLRDVDLFVGVASVGADPTWADGGPAGRYQEYWHSYGFGELSATALTRRDLLSRVVPRLAIADRCSLDGRFLRVRGDLRSYRIHLGSGNILMEPNDEYLCIVPTRRDESGGSVFLPFDGDRTLAVILSKAFLLAADTSITDSTITSQLRR</sequence>
<dbReference type="Pfam" id="PF13569">
    <property type="entry name" value="DUF4132"/>
    <property type="match status" value="1"/>
</dbReference>
<dbReference type="InterPro" id="IPR025406">
    <property type="entry name" value="DUF4132"/>
</dbReference>
<keyword evidence="4" id="KW-1185">Reference proteome</keyword>
<dbReference type="Pfam" id="PF24879">
    <property type="entry name" value="DUF7737"/>
    <property type="match status" value="1"/>
</dbReference>
<protein>
    <recommendedName>
        <fullName evidence="5">DUF4132 domain-containing protein</fullName>
    </recommendedName>
</protein>
<comment type="caution">
    <text evidence="3">The sequence shown here is derived from an EMBL/GenBank/DDBJ whole genome shotgun (WGS) entry which is preliminary data.</text>
</comment>
<accession>A0ABT1JGB3</accession>
<evidence type="ECO:0008006" key="5">
    <source>
        <dbReference type="Google" id="ProtNLM"/>
    </source>
</evidence>
<proteinExistence type="predicted"/>
<evidence type="ECO:0000313" key="3">
    <source>
        <dbReference type="EMBL" id="MCP2331213.1"/>
    </source>
</evidence>
<dbReference type="RefSeq" id="WP_026420579.1">
    <property type="nucleotide sequence ID" value="NZ_AUBJ02000001.1"/>
</dbReference>
<gene>
    <name evidence="3" type="ORF">G443_001483</name>
</gene>
<evidence type="ECO:0000259" key="1">
    <source>
        <dbReference type="Pfam" id="PF13569"/>
    </source>
</evidence>
<dbReference type="Proteomes" id="UP000791080">
    <property type="component" value="Unassembled WGS sequence"/>
</dbReference>
<feature type="domain" description="DUF4132" evidence="1">
    <location>
        <begin position="475"/>
        <end position="650"/>
    </location>
</feature>
<evidence type="ECO:0000259" key="2">
    <source>
        <dbReference type="Pfam" id="PF24879"/>
    </source>
</evidence>
<dbReference type="InterPro" id="IPR056639">
    <property type="entry name" value="DUF7737"/>
</dbReference>
<reference evidence="3 4" key="2">
    <citation type="submission" date="2022-06" db="EMBL/GenBank/DDBJ databases">
        <title>Genomic Encyclopedia of Type Strains, Phase I: the one thousand microbial genomes (KMG-I) project.</title>
        <authorList>
            <person name="Kyrpides N."/>
        </authorList>
    </citation>
    <scope>NUCLEOTIDE SEQUENCE [LARGE SCALE GENOMIC DNA]</scope>
    <source>
        <strain evidence="3 4">DSM 43889</strain>
    </source>
</reference>
<organism evidence="3 4">
    <name type="scientific">Actinoalloteichus caeruleus DSM 43889</name>
    <dbReference type="NCBI Taxonomy" id="1120930"/>
    <lineage>
        <taxon>Bacteria</taxon>
        <taxon>Bacillati</taxon>
        <taxon>Actinomycetota</taxon>
        <taxon>Actinomycetes</taxon>
        <taxon>Pseudonocardiales</taxon>
        <taxon>Pseudonocardiaceae</taxon>
        <taxon>Actinoalloteichus</taxon>
        <taxon>Actinoalloteichus cyanogriseus</taxon>
    </lineage>
</organism>
<dbReference type="EMBL" id="AUBJ02000001">
    <property type="protein sequence ID" value="MCP2331213.1"/>
    <property type="molecule type" value="Genomic_DNA"/>
</dbReference>
<evidence type="ECO:0000313" key="4">
    <source>
        <dbReference type="Proteomes" id="UP000791080"/>
    </source>
</evidence>
<feature type="domain" description="DUF7737" evidence="2">
    <location>
        <begin position="797"/>
        <end position="898"/>
    </location>
</feature>
<name>A0ABT1JGB3_ACTCY</name>
<reference evidence="3 4" key="1">
    <citation type="submission" date="2013-07" db="EMBL/GenBank/DDBJ databases">
        <authorList>
            <consortium name="DOE Joint Genome Institute"/>
            <person name="Reeve W."/>
            <person name="Huntemann M."/>
            <person name="Han J."/>
            <person name="Chen A."/>
            <person name="Kyrpides N."/>
            <person name="Mavromatis K."/>
            <person name="Markowitz V."/>
            <person name="Palaniappan K."/>
            <person name="Ivanova N."/>
            <person name="Schaumberg A."/>
            <person name="Pati A."/>
            <person name="Liolios K."/>
            <person name="Nordberg H.P."/>
            <person name="Cantor M.N."/>
            <person name="Hua S.X."/>
            <person name="Woyke T."/>
        </authorList>
    </citation>
    <scope>NUCLEOTIDE SEQUENCE [LARGE SCALE GENOMIC DNA]</scope>
    <source>
        <strain evidence="3 4">DSM 43889</strain>
    </source>
</reference>